<keyword evidence="6 7" id="KW-0030">Aminoacyl-tRNA synthetase</keyword>
<dbReference type="InterPro" id="IPR045864">
    <property type="entry name" value="aa-tRNA-synth_II/BPL/LPL"/>
</dbReference>
<dbReference type="Pfam" id="PF00152">
    <property type="entry name" value="tRNA-synt_2"/>
    <property type="match status" value="1"/>
</dbReference>
<accession>A0A2M6WZ50</accession>
<feature type="binding site" evidence="7">
    <location>
        <position position="235"/>
    </location>
    <ligand>
        <name>L-aspartate</name>
        <dbReference type="ChEBI" id="CHEBI:29991"/>
    </ligand>
</feature>
<dbReference type="AlphaFoldDB" id="A0A2M6WZ50"/>
<dbReference type="InterPro" id="IPR004365">
    <property type="entry name" value="NA-bd_OB_tRNA"/>
</dbReference>
<comment type="subunit">
    <text evidence="7">Homodimer.</text>
</comment>
<dbReference type="InterPro" id="IPR029351">
    <property type="entry name" value="GAD_dom"/>
</dbReference>
<organism evidence="9 10">
    <name type="scientific">Candidatus Andersenbacteria bacterium CG10_big_fil_rev_8_21_14_0_10_54_11</name>
    <dbReference type="NCBI Taxonomy" id="1974485"/>
    <lineage>
        <taxon>Bacteria</taxon>
        <taxon>Candidatus Anderseniibacteriota</taxon>
    </lineage>
</organism>
<dbReference type="PRINTS" id="PR01042">
    <property type="entry name" value="TRNASYNTHASP"/>
</dbReference>
<evidence type="ECO:0000256" key="7">
    <source>
        <dbReference type="HAMAP-Rule" id="MF_00044"/>
    </source>
</evidence>
<name>A0A2M6WZ50_9BACT</name>
<dbReference type="InterPro" id="IPR004524">
    <property type="entry name" value="Asp-tRNA-ligase_1"/>
</dbReference>
<feature type="binding site" evidence="7">
    <location>
        <position position="244"/>
    </location>
    <ligand>
        <name>ATP</name>
        <dbReference type="ChEBI" id="CHEBI:30616"/>
    </ligand>
</feature>
<comment type="similarity">
    <text evidence="1 7">Belongs to the class-II aminoacyl-tRNA synthetase family. Type 1 subfamily.</text>
</comment>
<dbReference type="NCBIfam" id="NF001750">
    <property type="entry name" value="PRK00476.1"/>
    <property type="match status" value="1"/>
</dbReference>
<dbReference type="SUPFAM" id="SSF50249">
    <property type="entry name" value="Nucleic acid-binding proteins"/>
    <property type="match status" value="1"/>
</dbReference>
<keyword evidence="2 7" id="KW-0436">Ligase</keyword>
<dbReference type="InterPro" id="IPR012340">
    <property type="entry name" value="NA-bd_OB-fold"/>
</dbReference>
<dbReference type="Gene3D" id="3.30.1360.30">
    <property type="entry name" value="GAD-like domain"/>
    <property type="match status" value="1"/>
</dbReference>
<dbReference type="InterPro" id="IPR047089">
    <property type="entry name" value="Asp-tRNA-ligase_1_N"/>
</dbReference>
<dbReference type="CDD" id="cd04317">
    <property type="entry name" value="EcAspRS_like_N"/>
    <property type="match status" value="1"/>
</dbReference>
<evidence type="ECO:0000313" key="10">
    <source>
        <dbReference type="Proteomes" id="UP000230731"/>
    </source>
</evidence>
<feature type="binding site" evidence="7">
    <location>
        <position position="498"/>
    </location>
    <ligand>
        <name>ATP</name>
        <dbReference type="ChEBI" id="CHEBI:30616"/>
    </ligand>
</feature>
<evidence type="ECO:0000256" key="6">
    <source>
        <dbReference type="ARBA" id="ARBA00023146"/>
    </source>
</evidence>
<dbReference type="InterPro" id="IPR004115">
    <property type="entry name" value="GAD-like_sf"/>
</dbReference>
<reference evidence="10" key="1">
    <citation type="submission" date="2017-09" db="EMBL/GenBank/DDBJ databases">
        <title>Depth-based differentiation of microbial function through sediment-hosted aquifers and enrichment of novel symbionts in the deep terrestrial subsurface.</title>
        <authorList>
            <person name="Probst A.J."/>
            <person name="Ladd B."/>
            <person name="Jarett J.K."/>
            <person name="Geller-Mcgrath D.E."/>
            <person name="Sieber C.M.K."/>
            <person name="Emerson J.B."/>
            <person name="Anantharaman K."/>
            <person name="Thomas B.C."/>
            <person name="Malmstrom R."/>
            <person name="Stieglmeier M."/>
            <person name="Klingl A."/>
            <person name="Woyke T."/>
            <person name="Ryan C.M."/>
            <person name="Banfield J.F."/>
        </authorList>
    </citation>
    <scope>NUCLEOTIDE SEQUENCE [LARGE SCALE GENOMIC DNA]</scope>
</reference>
<evidence type="ECO:0000256" key="5">
    <source>
        <dbReference type="ARBA" id="ARBA00022917"/>
    </source>
</evidence>
<dbReference type="InterPro" id="IPR047090">
    <property type="entry name" value="AspRS_core"/>
</dbReference>
<dbReference type="Pfam" id="PF02938">
    <property type="entry name" value="GAD"/>
    <property type="match status" value="1"/>
</dbReference>
<dbReference type="EMBL" id="PEZP01000034">
    <property type="protein sequence ID" value="PIT98059.1"/>
    <property type="molecule type" value="Genomic_DNA"/>
</dbReference>
<comment type="catalytic activity">
    <reaction evidence="7">
        <text>tRNA(Asx) + L-aspartate + ATP = L-aspartyl-tRNA(Asx) + AMP + diphosphate</text>
        <dbReference type="Rhea" id="RHEA:18349"/>
        <dbReference type="Rhea" id="RHEA-COMP:9710"/>
        <dbReference type="Rhea" id="RHEA-COMP:9711"/>
        <dbReference type="ChEBI" id="CHEBI:29991"/>
        <dbReference type="ChEBI" id="CHEBI:30616"/>
        <dbReference type="ChEBI" id="CHEBI:33019"/>
        <dbReference type="ChEBI" id="CHEBI:78442"/>
        <dbReference type="ChEBI" id="CHEBI:78516"/>
        <dbReference type="ChEBI" id="CHEBI:456215"/>
        <dbReference type="EC" id="6.1.1.23"/>
    </reaction>
</comment>
<dbReference type="Gene3D" id="3.30.930.10">
    <property type="entry name" value="Bira Bifunctional Protein, Domain 2"/>
    <property type="match status" value="1"/>
</dbReference>
<dbReference type="Gene3D" id="2.40.50.140">
    <property type="entry name" value="Nucleic acid-binding proteins"/>
    <property type="match status" value="1"/>
</dbReference>
<dbReference type="EC" id="6.1.1.23" evidence="7"/>
<comment type="subcellular location">
    <subcellularLocation>
        <location evidence="7">Cytoplasm</location>
    </subcellularLocation>
</comment>
<dbReference type="GO" id="GO:0006422">
    <property type="term" value="P:aspartyl-tRNA aminoacylation"/>
    <property type="evidence" value="ECO:0007669"/>
    <property type="project" value="UniProtKB-UniRule"/>
</dbReference>
<feature type="binding site" evidence="7">
    <location>
        <position position="464"/>
    </location>
    <ligand>
        <name>L-aspartate</name>
        <dbReference type="ChEBI" id="CHEBI:29991"/>
    </ligand>
</feature>
<evidence type="ECO:0000256" key="2">
    <source>
        <dbReference type="ARBA" id="ARBA00022598"/>
    </source>
</evidence>
<feature type="site" description="Important for tRNA non-discrimination" evidence="7">
    <location>
        <position position="97"/>
    </location>
</feature>
<dbReference type="GO" id="GO:0005737">
    <property type="term" value="C:cytoplasm"/>
    <property type="evidence" value="ECO:0007669"/>
    <property type="project" value="UniProtKB-SubCell"/>
</dbReference>
<dbReference type="Pfam" id="PF01336">
    <property type="entry name" value="tRNA_anti-codon"/>
    <property type="match status" value="1"/>
</dbReference>
<evidence type="ECO:0000256" key="3">
    <source>
        <dbReference type="ARBA" id="ARBA00022741"/>
    </source>
</evidence>
<dbReference type="InterPro" id="IPR006195">
    <property type="entry name" value="aa-tRNA-synth_II"/>
</dbReference>
<evidence type="ECO:0000256" key="1">
    <source>
        <dbReference type="ARBA" id="ARBA00006303"/>
    </source>
</evidence>
<dbReference type="PROSITE" id="PS50862">
    <property type="entry name" value="AA_TRNA_LIGASE_II"/>
    <property type="match status" value="1"/>
</dbReference>
<dbReference type="GO" id="GO:0003676">
    <property type="term" value="F:nucleic acid binding"/>
    <property type="evidence" value="ECO:0007669"/>
    <property type="project" value="InterPro"/>
</dbReference>
<keyword evidence="7" id="KW-0963">Cytoplasm</keyword>
<dbReference type="GO" id="GO:0050560">
    <property type="term" value="F:aspartate-tRNA(Asn) ligase activity"/>
    <property type="evidence" value="ECO:0007669"/>
    <property type="project" value="UniProtKB-EC"/>
</dbReference>
<feature type="binding site" evidence="7">
    <location>
        <begin position="235"/>
        <end position="237"/>
    </location>
    <ligand>
        <name>ATP</name>
        <dbReference type="ChEBI" id="CHEBI:30616"/>
    </ligand>
</feature>
<dbReference type="InterPro" id="IPR002312">
    <property type="entry name" value="Asp/Asn-tRNA-synth_IIb"/>
</dbReference>
<dbReference type="InterPro" id="IPR004364">
    <property type="entry name" value="Aa-tRNA-synt_II"/>
</dbReference>
<proteinExistence type="inferred from homology"/>
<keyword evidence="4 7" id="KW-0067">ATP-binding</keyword>
<evidence type="ECO:0000313" key="9">
    <source>
        <dbReference type="EMBL" id="PIT98059.1"/>
    </source>
</evidence>
<feature type="binding site" evidence="7">
    <location>
        <position position="505"/>
    </location>
    <ligand>
        <name>L-aspartate</name>
        <dbReference type="ChEBI" id="CHEBI:29991"/>
    </ligand>
</feature>
<keyword evidence="5 7" id="KW-0648">Protein biosynthesis</keyword>
<keyword evidence="3 7" id="KW-0547">Nucleotide-binding</keyword>
<dbReference type="HAMAP" id="MF_00044">
    <property type="entry name" value="Asp_tRNA_synth_type1"/>
    <property type="match status" value="1"/>
</dbReference>
<feature type="binding site" evidence="7">
    <location>
        <position position="189"/>
    </location>
    <ligand>
        <name>L-aspartate</name>
        <dbReference type="ChEBI" id="CHEBI:29991"/>
    </ligand>
</feature>
<protein>
    <recommendedName>
        <fullName evidence="7">Aspartate--tRNA(Asp/Asn) ligase</fullName>
        <ecNumber evidence="7">6.1.1.23</ecNumber>
    </recommendedName>
    <alternativeName>
        <fullName evidence="7">Aspartyl-tRNA synthetase</fullName>
        <shortName evidence="7">AspRS</shortName>
    </alternativeName>
    <alternativeName>
        <fullName evidence="7">Non-discriminating aspartyl-tRNA synthetase</fullName>
        <shortName evidence="7">ND-AspRS</shortName>
    </alternativeName>
</protein>
<dbReference type="GO" id="GO:0005524">
    <property type="term" value="F:ATP binding"/>
    <property type="evidence" value="ECO:0007669"/>
    <property type="project" value="UniProtKB-UniRule"/>
</dbReference>
<evidence type="ECO:0000259" key="8">
    <source>
        <dbReference type="PROSITE" id="PS50862"/>
    </source>
</evidence>
<gene>
    <name evidence="7" type="primary">aspS</name>
    <name evidence="9" type="ORF">COT71_02780</name>
</gene>
<feature type="site" description="Important for tRNA non-discrimination" evidence="7">
    <location>
        <position position="45"/>
    </location>
</feature>
<dbReference type="NCBIfam" id="TIGR00459">
    <property type="entry name" value="aspS_bact"/>
    <property type="match status" value="1"/>
</dbReference>
<feature type="domain" description="Aminoacyl-transfer RNA synthetases class-II family profile" evidence="8">
    <location>
        <begin position="162"/>
        <end position="571"/>
    </location>
</feature>
<sequence>MPQEQTNQATISPNQYRTHTNNELRPAHVGQQAVLSGWVHARRDHGGLIFIDLRDRWGITQLKVDPAVSQAALTAAELVRSEYVIRVAGTVAERPAGMVNDTLATGQVELVVRELDVINPAVTPPFEISSDVEVNEELRLQYRYLDLRRSRLASNLQRRHDITQAIRRYFHRAGFMEVETPMLIKGTPEGAREYVVPSRIHPGNFYVLPQSPQQLKQLLMAAGIDRYFQIARCFRDEDQRGDRQPEFTQFEIEMSFAVQEDILRIIEQGIRTVTERIRPDRAIQTAPFPRLTYREAMERYGSDKPDLRYDLPLTDITEKVTDSGFNVFTAAVAAGGRVAALRIPGGAAFTRKDIDEFTELAKNYGAGGLAYLTVKDGRVVSPILKHLGEKKAQQIVTSCRAVTGDSIFFGAGLYKQALEPLGQVRQEAARRLNLVDESVWRYLWVTEFPLFEQVAGNGALSAVHHPFTRPLAEDQDLLEKDPLACRAQAYDLVLNGIELGGGSMRIHEPHLQQRIFSILGMSRQEVQQRFGHLLKAFAFGTPPHGGIAMGLDRFCMLLSDEPNIREVIAFPKDQKARDLMLDAPAPVSTKQLAELHITVTEE</sequence>
<dbReference type="Proteomes" id="UP000230731">
    <property type="component" value="Unassembled WGS sequence"/>
</dbReference>
<dbReference type="CDD" id="cd00777">
    <property type="entry name" value="AspRS_core"/>
    <property type="match status" value="1"/>
</dbReference>
<feature type="region of interest" description="Aspartate" evidence="7">
    <location>
        <begin position="213"/>
        <end position="216"/>
    </location>
</feature>
<feature type="binding site" evidence="7">
    <location>
        <begin position="550"/>
        <end position="553"/>
    </location>
    <ligand>
        <name>ATP</name>
        <dbReference type="ChEBI" id="CHEBI:30616"/>
    </ligand>
</feature>
<dbReference type="PANTHER" id="PTHR22594">
    <property type="entry name" value="ASPARTYL/LYSYL-TRNA SYNTHETASE"/>
    <property type="match status" value="1"/>
</dbReference>
<comment type="function">
    <text evidence="7">Aspartyl-tRNA synthetase with relaxed tRNA specificity since it is able to aspartylate not only its cognate tRNA(Asp) but also tRNA(Asn). Reaction proceeds in two steps: L-aspartate is first activated by ATP to form Asp-AMP and then transferred to the acceptor end of tRNA(Asp/Asn).</text>
</comment>
<dbReference type="GO" id="GO:0004815">
    <property type="term" value="F:aspartate-tRNA ligase activity"/>
    <property type="evidence" value="ECO:0007669"/>
    <property type="project" value="UniProtKB-UniRule"/>
</dbReference>
<evidence type="ECO:0000256" key="4">
    <source>
        <dbReference type="ARBA" id="ARBA00022840"/>
    </source>
</evidence>
<dbReference type="SUPFAM" id="SSF55681">
    <property type="entry name" value="Class II aaRS and biotin synthetases"/>
    <property type="match status" value="1"/>
</dbReference>
<comment type="caution">
    <text evidence="9">The sequence shown here is derived from an EMBL/GenBank/DDBJ whole genome shotgun (WGS) entry which is preliminary data.</text>
</comment>
<dbReference type="SUPFAM" id="SSF55261">
    <property type="entry name" value="GAD domain-like"/>
    <property type="match status" value="1"/>
</dbReference>
<dbReference type="PANTHER" id="PTHR22594:SF5">
    <property type="entry name" value="ASPARTATE--TRNA LIGASE, MITOCHONDRIAL"/>
    <property type="match status" value="1"/>
</dbReference>